<dbReference type="EMBL" id="QOVC01000007">
    <property type="protein sequence ID" value="KAA0689958.1"/>
    <property type="molecule type" value="Genomic_DNA"/>
</dbReference>
<organism evidence="1 4">
    <name type="scientific">Enterococcus faecium</name>
    <name type="common">Streptococcus faecium</name>
    <dbReference type="NCBI Taxonomy" id="1352"/>
    <lineage>
        <taxon>Bacteria</taxon>
        <taxon>Bacillati</taxon>
        <taxon>Bacillota</taxon>
        <taxon>Bacilli</taxon>
        <taxon>Lactobacillales</taxon>
        <taxon>Enterococcaceae</taxon>
        <taxon>Enterococcus</taxon>
    </lineage>
</organism>
<comment type="caution">
    <text evidence="1">The sequence shown here is derived from an EMBL/GenBank/DDBJ whole genome shotgun (WGS) entry which is preliminary data.</text>
</comment>
<reference evidence="2 3" key="2">
    <citation type="submission" date="2018-10" db="EMBL/GenBank/DDBJ databases">
        <title>Genotypes and phenotypes of Enterococci isolated from broiler chickens.</title>
        <authorList>
            <person name="Muhammad A.R."/>
            <person name="Diarra M.S."/>
        </authorList>
    </citation>
    <scope>NUCLEOTIDE SEQUENCE [LARGE SCALE GENOMIC DNA]</scope>
    <source>
        <strain evidence="2 3">P5 C A 35</strain>
    </source>
</reference>
<dbReference type="Proteomes" id="UP000281752">
    <property type="component" value="Unassembled WGS sequence"/>
</dbReference>
<sequence length="59" mass="7108">MMEHCLFEKKVVTCFLSQSLQCSSRKKNDPNDRFLPVFRIVFLFQLYRSFSEDDSLLNR</sequence>
<dbReference type="EMBL" id="RKNM01000003">
    <property type="protein sequence ID" value="ROX57708.1"/>
    <property type="molecule type" value="Genomic_DNA"/>
</dbReference>
<gene>
    <name evidence="1" type="ORF">DTX73_09410</name>
    <name evidence="2" type="ORF">EGW36_03970</name>
</gene>
<evidence type="ECO:0000313" key="2">
    <source>
        <dbReference type="EMBL" id="ROX57708.1"/>
    </source>
</evidence>
<accession>A0A7V7KU42</accession>
<dbReference type="AlphaFoldDB" id="A0A7V7KU42"/>
<evidence type="ECO:0000313" key="4">
    <source>
        <dbReference type="Proteomes" id="UP000448762"/>
    </source>
</evidence>
<proteinExistence type="predicted"/>
<dbReference type="Proteomes" id="UP000448762">
    <property type="component" value="Unassembled WGS sequence"/>
</dbReference>
<protein>
    <submittedName>
        <fullName evidence="1">Uncharacterized protein</fullName>
    </submittedName>
</protein>
<evidence type="ECO:0000313" key="1">
    <source>
        <dbReference type="EMBL" id="KAA0689958.1"/>
    </source>
</evidence>
<name>A0A7V7KU42_ENTFC</name>
<evidence type="ECO:0000313" key="3">
    <source>
        <dbReference type="Proteomes" id="UP000281752"/>
    </source>
</evidence>
<reference evidence="1 4" key="1">
    <citation type="submission" date="2018-07" db="EMBL/GenBank/DDBJ databases">
        <title>High quality draft genome sequencing of Enterococcus faecium exhibiting probiotic potential isolated from mucus of freshwater fish.</title>
        <authorList>
            <person name="El-Jeni R."/>
            <person name="Ghedira K."/>
            <person name="Abdelhak S."/>
            <person name="El-Bour M."/>
            <person name="Bouhaouala-Zahar B."/>
        </authorList>
    </citation>
    <scope>NUCLEOTIDE SEQUENCE [LARGE SCALE GENOMIC DNA]</scope>
    <source>
        <strain evidence="1 4">R.A73</strain>
    </source>
</reference>